<comment type="similarity">
    <text evidence="1">Belongs to the glycosyl hydrolase 13 family.</text>
</comment>
<dbReference type="SUPFAM" id="SSF51011">
    <property type="entry name" value="Glycosyl hydrolase domain"/>
    <property type="match status" value="1"/>
</dbReference>
<feature type="domain" description="Glycosyl hydrolase family 13 catalytic" evidence="4">
    <location>
        <begin position="23"/>
        <end position="413"/>
    </location>
</feature>
<dbReference type="InterPro" id="IPR013780">
    <property type="entry name" value="Glyco_hydro_b"/>
</dbReference>
<evidence type="ECO:0000313" key="5">
    <source>
        <dbReference type="EMBL" id="MBB3062556.1"/>
    </source>
</evidence>
<evidence type="ECO:0000313" key="6">
    <source>
        <dbReference type="Proteomes" id="UP000535937"/>
    </source>
</evidence>
<evidence type="ECO:0000256" key="3">
    <source>
        <dbReference type="ARBA" id="ARBA00023295"/>
    </source>
</evidence>
<dbReference type="FunFam" id="3.90.400.10:FF:000002">
    <property type="entry name" value="Sucrose isomerase"/>
    <property type="match status" value="1"/>
</dbReference>
<dbReference type="EC" id="3.2.1.20" evidence="5"/>
<dbReference type="Proteomes" id="UP000535937">
    <property type="component" value="Unassembled WGS sequence"/>
</dbReference>
<dbReference type="GO" id="GO:0004558">
    <property type="term" value="F:alpha-1,4-glucosidase activity"/>
    <property type="evidence" value="ECO:0007669"/>
    <property type="project" value="UniProtKB-EC"/>
</dbReference>
<keyword evidence="2 5" id="KW-0378">Hydrolase</keyword>
<dbReference type="Pfam" id="PF00128">
    <property type="entry name" value="Alpha-amylase"/>
    <property type="match status" value="1"/>
</dbReference>
<organism evidence="5 6">
    <name type="scientific">Microbulbifer rhizosphaerae</name>
    <dbReference type="NCBI Taxonomy" id="1562603"/>
    <lineage>
        <taxon>Bacteria</taxon>
        <taxon>Pseudomonadati</taxon>
        <taxon>Pseudomonadota</taxon>
        <taxon>Gammaproteobacteria</taxon>
        <taxon>Cellvibrionales</taxon>
        <taxon>Microbulbiferaceae</taxon>
        <taxon>Microbulbifer</taxon>
    </lineage>
</organism>
<name>A0A7W4WFB1_9GAMM</name>
<reference evidence="5 6" key="1">
    <citation type="submission" date="2020-08" db="EMBL/GenBank/DDBJ databases">
        <title>Genomic Encyclopedia of Type Strains, Phase III (KMG-III): the genomes of soil and plant-associated and newly described type strains.</title>
        <authorList>
            <person name="Whitman W."/>
        </authorList>
    </citation>
    <scope>NUCLEOTIDE SEQUENCE [LARGE SCALE GENOMIC DNA]</scope>
    <source>
        <strain evidence="5 6">CECT 8799</strain>
    </source>
</reference>
<dbReference type="InterPro" id="IPR017853">
    <property type="entry name" value="GH"/>
</dbReference>
<dbReference type="SUPFAM" id="SSF51445">
    <property type="entry name" value="(Trans)glycosidases"/>
    <property type="match status" value="1"/>
</dbReference>
<dbReference type="GO" id="GO:0009313">
    <property type="term" value="P:oligosaccharide catabolic process"/>
    <property type="evidence" value="ECO:0007669"/>
    <property type="project" value="TreeGrafter"/>
</dbReference>
<protein>
    <submittedName>
        <fullName evidence="5">Alpha-glucosidase</fullName>
        <ecNumber evidence="5">3.2.1.20</ecNumber>
    </submittedName>
</protein>
<evidence type="ECO:0000256" key="2">
    <source>
        <dbReference type="ARBA" id="ARBA00022801"/>
    </source>
</evidence>
<dbReference type="SMART" id="SM00642">
    <property type="entry name" value="Aamy"/>
    <property type="match status" value="1"/>
</dbReference>
<dbReference type="PANTHER" id="PTHR10357:SF179">
    <property type="entry name" value="NEUTRAL AND BASIC AMINO ACID TRANSPORT PROTEIN RBAT"/>
    <property type="match status" value="1"/>
</dbReference>
<dbReference type="GO" id="GO:0004556">
    <property type="term" value="F:alpha-amylase activity"/>
    <property type="evidence" value="ECO:0007669"/>
    <property type="project" value="TreeGrafter"/>
</dbReference>
<keyword evidence="6" id="KW-1185">Reference proteome</keyword>
<dbReference type="CDD" id="cd11330">
    <property type="entry name" value="AmyAc_OligoGlu"/>
    <property type="match status" value="1"/>
</dbReference>
<dbReference type="PANTHER" id="PTHR10357">
    <property type="entry name" value="ALPHA-AMYLASE FAMILY MEMBER"/>
    <property type="match status" value="1"/>
</dbReference>
<keyword evidence="3 5" id="KW-0326">Glycosidase</keyword>
<comment type="caution">
    <text evidence="5">The sequence shown here is derived from an EMBL/GenBank/DDBJ whole genome shotgun (WGS) entry which is preliminary data.</text>
</comment>
<proteinExistence type="inferred from homology"/>
<dbReference type="AlphaFoldDB" id="A0A7W4WFB1"/>
<dbReference type="EMBL" id="JACHWZ010000017">
    <property type="protein sequence ID" value="MBB3062556.1"/>
    <property type="molecule type" value="Genomic_DNA"/>
</dbReference>
<dbReference type="Gene3D" id="2.60.40.1180">
    <property type="entry name" value="Golgi alpha-mannosidase II"/>
    <property type="match status" value="1"/>
</dbReference>
<sequence>MSVSGNTISGNKREWWRNSVIYQIYPRSFCDANGDGIGDLPGISRKLDYMQSLGVDAIWISPFFKSPMVDFGYDVSDYRDVDPLFGSLADFDQLIVAAHSRGLKVIIDQILSHTSDRHPWFEESRASRDNPRADWYVWTDAKADGTPPNNWVSNFGGCSWHWCTRRRQYYLANFLKEQPDLNLHNPQVQEQLLSDLKFWLEHGVDGFRLDAVNHLFHHQSLRDNPARPLQLDEKGLPPVNHYQYQWHVFDKSQPENLDFLHRVRQLMDQYPGTVTMGEVGDDNTHKIMAEYTTGDRLNMAYSFDLLTEESSAEFLRNTLEKNREVIEKGWPCWSISNHDVPRSITRWNKGFNAEQALARAPLFLLMQLTLRGSVCLYQGEELGLPEAEIAFEDLVDPYGINLWPAFKGRDGCRTPMPWFNSGEVNAGFSKVKPWLPVPEEHHRKAVSLQQDDAHSTLNQFRALIDWHRQLPPELATAQQEVVDTRNDLLVFCRRAENGEFLVALNLGKDEETFDLPVEFADAEDITPALFAGERRDGKLVLPLAGVRVLHRKKLS</sequence>
<gene>
    <name evidence="5" type="ORF">FHS09_003405</name>
</gene>
<accession>A0A7W4WFB1</accession>
<evidence type="ECO:0000256" key="1">
    <source>
        <dbReference type="ARBA" id="ARBA00008061"/>
    </source>
</evidence>
<dbReference type="InterPro" id="IPR045857">
    <property type="entry name" value="O16G_dom_2"/>
</dbReference>
<dbReference type="Gene3D" id="3.20.20.80">
    <property type="entry name" value="Glycosidases"/>
    <property type="match status" value="2"/>
</dbReference>
<dbReference type="InterPro" id="IPR006047">
    <property type="entry name" value="GH13_cat_dom"/>
</dbReference>
<evidence type="ECO:0000259" key="4">
    <source>
        <dbReference type="SMART" id="SM00642"/>
    </source>
</evidence>
<dbReference type="RefSeq" id="WP_183461936.1">
    <property type="nucleotide sequence ID" value="NZ_JACHWZ010000017.1"/>
</dbReference>
<dbReference type="Gene3D" id="3.90.400.10">
    <property type="entry name" value="Oligo-1,6-glucosidase, Domain 2"/>
    <property type="match status" value="1"/>
</dbReference>